<feature type="region of interest" description="Disordered" evidence="1">
    <location>
        <begin position="1"/>
        <end position="24"/>
    </location>
</feature>
<organism evidence="2">
    <name type="scientific">Arundo donax</name>
    <name type="common">Giant reed</name>
    <name type="synonym">Donax arundinaceus</name>
    <dbReference type="NCBI Taxonomy" id="35708"/>
    <lineage>
        <taxon>Eukaryota</taxon>
        <taxon>Viridiplantae</taxon>
        <taxon>Streptophyta</taxon>
        <taxon>Embryophyta</taxon>
        <taxon>Tracheophyta</taxon>
        <taxon>Spermatophyta</taxon>
        <taxon>Magnoliopsida</taxon>
        <taxon>Liliopsida</taxon>
        <taxon>Poales</taxon>
        <taxon>Poaceae</taxon>
        <taxon>PACMAD clade</taxon>
        <taxon>Arundinoideae</taxon>
        <taxon>Arundineae</taxon>
        <taxon>Arundo</taxon>
    </lineage>
</organism>
<reference evidence="2" key="2">
    <citation type="journal article" date="2015" name="Data Brief">
        <title>Shoot transcriptome of the giant reed, Arundo donax.</title>
        <authorList>
            <person name="Barrero R.A."/>
            <person name="Guerrero F.D."/>
            <person name="Moolhuijzen P."/>
            <person name="Goolsby J.A."/>
            <person name="Tidwell J."/>
            <person name="Bellgard S.E."/>
            <person name="Bellgard M.I."/>
        </authorList>
    </citation>
    <scope>NUCLEOTIDE SEQUENCE</scope>
    <source>
        <tissue evidence="2">Shoot tissue taken approximately 20 cm above the soil surface</tissue>
    </source>
</reference>
<reference evidence="2" key="1">
    <citation type="submission" date="2014-09" db="EMBL/GenBank/DDBJ databases">
        <authorList>
            <person name="Magalhaes I.L.F."/>
            <person name="Oliveira U."/>
            <person name="Santos F.R."/>
            <person name="Vidigal T.H.D.A."/>
            <person name="Brescovit A.D."/>
            <person name="Santos A.J."/>
        </authorList>
    </citation>
    <scope>NUCLEOTIDE SEQUENCE</scope>
    <source>
        <tissue evidence="2">Shoot tissue taken approximately 20 cm above the soil surface</tissue>
    </source>
</reference>
<accession>A0A0A9GLP4</accession>
<dbReference type="EMBL" id="GBRH01173552">
    <property type="protein sequence ID" value="JAE24344.1"/>
    <property type="molecule type" value="Transcribed_RNA"/>
</dbReference>
<protein>
    <submittedName>
        <fullName evidence="2">Uncharacterized protein</fullName>
    </submittedName>
</protein>
<evidence type="ECO:0000313" key="2">
    <source>
        <dbReference type="EMBL" id="JAE24344.1"/>
    </source>
</evidence>
<proteinExistence type="predicted"/>
<sequence length="39" mass="4669">MLHCLQPLLQSNNRKSKAHDQTEFSYDVRHHMEVKQMTS</sequence>
<dbReference type="AlphaFoldDB" id="A0A0A9GLP4"/>
<evidence type="ECO:0000256" key="1">
    <source>
        <dbReference type="SAM" id="MobiDB-lite"/>
    </source>
</evidence>
<name>A0A0A9GLP4_ARUDO</name>